<evidence type="ECO:0000256" key="3">
    <source>
        <dbReference type="ARBA" id="ARBA00022777"/>
    </source>
</evidence>
<dbReference type="EMBL" id="BAAAHE010000037">
    <property type="protein sequence ID" value="GAA0630062.1"/>
    <property type="molecule type" value="Genomic_DNA"/>
</dbReference>
<keyword evidence="2 4" id="KW-0808">Transferase</keyword>
<keyword evidence="6" id="KW-1185">Reference proteome</keyword>
<evidence type="ECO:0000256" key="2">
    <source>
        <dbReference type="ARBA" id="ARBA00022679"/>
    </source>
</evidence>
<proteinExistence type="inferred from homology"/>
<reference evidence="5 6" key="1">
    <citation type="journal article" date="2019" name="Int. J. Syst. Evol. Microbiol.">
        <title>The Global Catalogue of Microorganisms (GCM) 10K type strain sequencing project: providing services to taxonomists for standard genome sequencing and annotation.</title>
        <authorList>
            <consortium name="The Broad Institute Genomics Platform"/>
            <consortium name="The Broad Institute Genome Sequencing Center for Infectious Disease"/>
            <person name="Wu L."/>
            <person name="Ma J."/>
        </authorList>
    </citation>
    <scope>NUCLEOTIDE SEQUENCE [LARGE SCALE GENOMIC DNA]</scope>
    <source>
        <strain evidence="5 6">JCM 10671</strain>
    </source>
</reference>
<evidence type="ECO:0000256" key="1">
    <source>
        <dbReference type="ARBA" id="ARBA00006284"/>
    </source>
</evidence>
<dbReference type="SUPFAM" id="SSF110738">
    <property type="entry name" value="Glycerate kinase I"/>
    <property type="match status" value="1"/>
</dbReference>
<dbReference type="Pfam" id="PF02595">
    <property type="entry name" value="Gly_kinase"/>
    <property type="match status" value="1"/>
</dbReference>
<dbReference type="PANTHER" id="PTHR21599:SF0">
    <property type="entry name" value="GLYCERATE KINASE"/>
    <property type="match status" value="1"/>
</dbReference>
<dbReference type="NCBIfam" id="TIGR00045">
    <property type="entry name" value="glycerate kinase"/>
    <property type="match status" value="1"/>
</dbReference>
<keyword evidence="3 4" id="KW-0418">Kinase</keyword>
<dbReference type="GO" id="GO:0016301">
    <property type="term" value="F:kinase activity"/>
    <property type="evidence" value="ECO:0007669"/>
    <property type="project" value="UniProtKB-KW"/>
</dbReference>
<name>A0ABN1H667_9ACTN</name>
<protein>
    <submittedName>
        <fullName evidence="5">Glycerate kinase</fullName>
    </submittedName>
</protein>
<gene>
    <name evidence="5" type="ORF">GCM10009547_37220</name>
</gene>
<dbReference type="InterPro" id="IPR018193">
    <property type="entry name" value="Glyc_kinase_flavodox-like_fold"/>
</dbReference>
<accession>A0ABN1H667</accession>
<dbReference type="Gene3D" id="3.40.50.10350">
    <property type="entry name" value="Glycerate kinase, domain 1"/>
    <property type="match status" value="1"/>
</dbReference>
<sequence length="407" mass="40479">MFAQVFVSNRAALFPWPRTGKNASLARYLPRMRVLVAPDCFTGTLSAPDAAAAIAAGWRSAAPDDEITVAPLSDGGPGFVDVVAAALGGELLAVTVTGPLGDPVPATLLLTADGTAYLESAQACGLHLVPPDRRDPTRTTTAGVGELIAAALDAGARALVIGLGGSGTNDGGAGALAALGAQPGDLLRDGGAALGDLDPAALDLSAARERLAGVDVRIASDVDSPLLGLRGASAVFGPQKGATADQVQRLDAALEHFARAAQPDVGLNMTGSLAIAAGAGAAGGLGYGLLLLGARRVPGIAGVIELTGLAEAAAAVDVVVTGEGCFDWQSLQGKVVSGVAELAMSVARPCVVLAGQVEVGRREMAALGVESAYSVAELAGSAEAAMAEPAVHLQALAARVARAWSRR</sequence>
<dbReference type="InterPro" id="IPR036129">
    <property type="entry name" value="Glycerate_kinase_sf"/>
</dbReference>
<dbReference type="PANTHER" id="PTHR21599">
    <property type="entry name" value="GLYCERATE KINASE"/>
    <property type="match status" value="1"/>
</dbReference>
<evidence type="ECO:0000313" key="6">
    <source>
        <dbReference type="Proteomes" id="UP001500957"/>
    </source>
</evidence>
<evidence type="ECO:0000313" key="5">
    <source>
        <dbReference type="EMBL" id="GAA0630062.1"/>
    </source>
</evidence>
<dbReference type="Gene3D" id="3.90.1510.10">
    <property type="entry name" value="Glycerate kinase, domain 2"/>
    <property type="match status" value="1"/>
</dbReference>
<dbReference type="Proteomes" id="UP001500957">
    <property type="component" value="Unassembled WGS sequence"/>
</dbReference>
<dbReference type="InterPro" id="IPR004381">
    <property type="entry name" value="Glycerate_kinase"/>
</dbReference>
<organism evidence="5 6">
    <name type="scientific">Sporichthya brevicatena</name>
    <dbReference type="NCBI Taxonomy" id="171442"/>
    <lineage>
        <taxon>Bacteria</taxon>
        <taxon>Bacillati</taxon>
        <taxon>Actinomycetota</taxon>
        <taxon>Actinomycetes</taxon>
        <taxon>Sporichthyales</taxon>
        <taxon>Sporichthyaceae</taxon>
        <taxon>Sporichthya</taxon>
    </lineage>
</organism>
<evidence type="ECO:0000256" key="4">
    <source>
        <dbReference type="PIRNR" id="PIRNR006078"/>
    </source>
</evidence>
<dbReference type="PIRSF" id="PIRSF006078">
    <property type="entry name" value="GlxK"/>
    <property type="match status" value="1"/>
</dbReference>
<dbReference type="InterPro" id="IPR018197">
    <property type="entry name" value="Glycerate_kinase_RE-like"/>
</dbReference>
<comment type="caution">
    <text evidence="5">The sequence shown here is derived from an EMBL/GenBank/DDBJ whole genome shotgun (WGS) entry which is preliminary data.</text>
</comment>
<comment type="similarity">
    <text evidence="1 4">Belongs to the glycerate kinase type-1 family.</text>
</comment>